<keyword evidence="2" id="KW-1185">Reference proteome</keyword>
<sequence>MENPEVEEKHLYRCAECGLEFASGGFAEQCPQCRCRVLIHVEGEARRGKKSCCTGSCGGCGGCSH</sequence>
<dbReference type="AlphaFoldDB" id="A0A073IQJ8"/>
<evidence type="ECO:0000313" key="1">
    <source>
        <dbReference type="EMBL" id="KEJ91855.1"/>
    </source>
</evidence>
<organism evidence="1 2">
    <name type="scientific">Synergistes jonesii</name>
    <dbReference type="NCBI Taxonomy" id="2754"/>
    <lineage>
        <taxon>Bacteria</taxon>
        <taxon>Thermotogati</taxon>
        <taxon>Synergistota</taxon>
        <taxon>Synergistia</taxon>
        <taxon>Synergistales</taxon>
        <taxon>Synergistaceae</taxon>
        <taxon>Synergistes</taxon>
    </lineage>
</organism>
<dbReference type="Proteomes" id="UP000027665">
    <property type="component" value="Unassembled WGS sequence"/>
</dbReference>
<comment type="caution">
    <text evidence="1">The sequence shown here is derived from an EMBL/GenBank/DDBJ whole genome shotgun (WGS) entry which is preliminary data.</text>
</comment>
<evidence type="ECO:0000313" key="2">
    <source>
        <dbReference type="Proteomes" id="UP000027665"/>
    </source>
</evidence>
<accession>A0A073IQJ8</accession>
<dbReference type="STRING" id="2754.EH55_07755"/>
<protein>
    <submittedName>
        <fullName evidence="1">Regulatory protein</fullName>
    </submittedName>
</protein>
<reference evidence="1 2" key="1">
    <citation type="submission" date="2014-04" db="EMBL/GenBank/DDBJ databases">
        <title>Draft Genome Sequence of Synergistes jonesii.</title>
        <authorList>
            <person name="Coil D.A."/>
            <person name="Eisen J.A."/>
            <person name="Holland-Moritz H.E."/>
        </authorList>
    </citation>
    <scope>NUCLEOTIDE SEQUENCE [LARGE SCALE GENOMIC DNA]</scope>
    <source>
        <strain evidence="1 2">78-1</strain>
    </source>
</reference>
<dbReference type="RefSeq" id="WP_037977250.1">
    <property type="nucleotide sequence ID" value="NZ_JMKI01000037.1"/>
</dbReference>
<gene>
    <name evidence="1" type="ORF">EH55_07755</name>
</gene>
<dbReference type="eggNOG" id="ENOG5033IP4">
    <property type="taxonomic scope" value="Bacteria"/>
</dbReference>
<proteinExistence type="predicted"/>
<name>A0A073IQJ8_9BACT</name>
<dbReference type="GeneID" id="90984135"/>
<dbReference type="OrthoDB" id="6326at2"/>
<dbReference type="EMBL" id="JMKI01000037">
    <property type="protein sequence ID" value="KEJ91855.1"/>
    <property type="molecule type" value="Genomic_DNA"/>
</dbReference>